<gene>
    <name evidence="2" type="ORF">ASPCADRAFT_206486</name>
</gene>
<dbReference type="OMA" id="IAVWGRA"/>
<dbReference type="AlphaFoldDB" id="A0A1R3RP93"/>
<evidence type="ECO:0000313" key="2">
    <source>
        <dbReference type="EMBL" id="OOF96303.1"/>
    </source>
</evidence>
<dbReference type="STRING" id="602072.A0A1R3RP93"/>
<organism evidence="2 3">
    <name type="scientific">Aspergillus carbonarius (strain ITEM 5010)</name>
    <dbReference type="NCBI Taxonomy" id="602072"/>
    <lineage>
        <taxon>Eukaryota</taxon>
        <taxon>Fungi</taxon>
        <taxon>Dikarya</taxon>
        <taxon>Ascomycota</taxon>
        <taxon>Pezizomycotina</taxon>
        <taxon>Eurotiomycetes</taxon>
        <taxon>Eurotiomycetidae</taxon>
        <taxon>Eurotiales</taxon>
        <taxon>Aspergillaceae</taxon>
        <taxon>Aspergillus</taxon>
        <taxon>Aspergillus subgen. Circumdati</taxon>
    </lineage>
</organism>
<feature type="region of interest" description="Disordered" evidence="1">
    <location>
        <begin position="174"/>
        <end position="201"/>
    </location>
</feature>
<reference evidence="3" key="1">
    <citation type="journal article" date="2017" name="Genome Biol.">
        <title>Comparative genomics reveals high biological diversity and specific adaptations in the industrially and medically important fungal genus Aspergillus.</title>
        <authorList>
            <person name="de Vries R.P."/>
            <person name="Riley R."/>
            <person name="Wiebenga A."/>
            <person name="Aguilar-Osorio G."/>
            <person name="Amillis S."/>
            <person name="Uchima C.A."/>
            <person name="Anderluh G."/>
            <person name="Asadollahi M."/>
            <person name="Askin M."/>
            <person name="Barry K."/>
            <person name="Battaglia E."/>
            <person name="Bayram O."/>
            <person name="Benocci T."/>
            <person name="Braus-Stromeyer S.A."/>
            <person name="Caldana C."/>
            <person name="Canovas D."/>
            <person name="Cerqueira G.C."/>
            <person name="Chen F."/>
            <person name="Chen W."/>
            <person name="Choi C."/>
            <person name="Clum A."/>
            <person name="Dos Santos R.A."/>
            <person name="Damasio A.R."/>
            <person name="Diallinas G."/>
            <person name="Emri T."/>
            <person name="Fekete E."/>
            <person name="Flipphi M."/>
            <person name="Freyberg S."/>
            <person name="Gallo A."/>
            <person name="Gournas C."/>
            <person name="Habgood R."/>
            <person name="Hainaut M."/>
            <person name="Harispe M.L."/>
            <person name="Henrissat B."/>
            <person name="Hilden K.S."/>
            <person name="Hope R."/>
            <person name="Hossain A."/>
            <person name="Karabika E."/>
            <person name="Karaffa L."/>
            <person name="Karanyi Z."/>
            <person name="Krasevec N."/>
            <person name="Kuo A."/>
            <person name="Kusch H."/>
            <person name="LaButti K."/>
            <person name="Lagendijk E.L."/>
            <person name="Lapidus A."/>
            <person name="Levasseur A."/>
            <person name="Lindquist E."/>
            <person name="Lipzen A."/>
            <person name="Logrieco A.F."/>
            <person name="MacCabe A."/>
            <person name="Maekelae M.R."/>
            <person name="Malavazi I."/>
            <person name="Melin P."/>
            <person name="Meyer V."/>
            <person name="Mielnichuk N."/>
            <person name="Miskei M."/>
            <person name="Molnar A.P."/>
            <person name="Mule G."/>
            <person name="Ngan C.Y."/>
            <person name="Orejas M."/>
            <person name="Orosz E."/>
            <person name="Ouedraogo J.P."/>
            <person name="Overkamp K.M."/>
            <person name="Park H.-S."/>
            <person name="Perrone G."/>
            <person name="Piumi F."/>
            <person name="Punt P.J."/>
            <person name="Ram A.F."/>
            <person name="Ramon A."/>
            <person name="Rauscher S."/>
            <person name="Record E."/>
            <person name="Riano-Pachon D.M."/>
            <person name="Robert V."/>
            <person name="Roehrig J."/>
            <person name="Ruller R."/>
            <person name="Salamov A."/>
            <person name="Salih N.S."/>
            <person name="Samson R.A."/>
            <person name="Sandor E."/>
            <person name="Sanguinetti M."/>
            <person name="Schuetze T."/>
            <person name="Sepcic K."/>
            <person name="Shelest E."/>
            <person name="Sherlock G."/>
            <person name="Sophianopoulou V."/>
            <person name="Squina F.M."/>
            <person name="Sun H."/>
            <person name="Susca A."/>
            <person name="Todd R.B."/>
            <person name="Tsang A."/>
            <person name="Unkles S.E."/>
            <person name="van de Wiele N."/>
            <person name="van Rossen-Uffink D."/>
            <person name="Oliveira J.V."/>
            <person name="Vesth T.C."/>
            <person name="Visser J."/>
            <person name="Yu J.-H."/>
            <person name="Zhou M."/>
            <person name="Andersen M.R."/>
            <person name="Archer D.B."/>
            <person name="Baker S.E."/>
            <person name="Benoit I."/>
            <person name="Brakhage A.A."/>
            <person name="Braus G.H."/>
            <person name="Fischer R."/>
            <person name="Frisvad J.C."/>
            <person name="Goldman G.H."/>
            <person name="Houbraken J."/>
            <person name="Oakley B."/>
            <person name="Pocsi I."/>
            <person name="Scazzocchio C."/>
            <person name="Seiboth B."/>
            <person name="vanKuyk P.A."/>
            <person name="Wortman J."/>
            <person name="Dyer P.S."/>
            <person name="Grigoriev I.V."/>
        </authorList>
    </citation>
    <scope>NUCLEOTIDE SEQUENCE [LARGE SCALE GENOMIC DNA]</scope>
    <source>
        <strain evidence="3">ITEM 5010</strain>
    </source>
</reference>
<feature type="compositionally biased region" description="Acidic residues" evidence="1">
    <location>
        <begin position="27"/>
        <end position="39"/>
    </location>
</feature>
<accession>A0A1R3RP93</accession>
<protein>
    <submittedName>
        <fullName evidence="2">Uncharacterized protein</fullName>
    </submittedName>
</protein>
<feature type="compositionally biased region" description="Polar residues" evidence="1">
    <location>
        <begin position="174"/>
        <end position="186"/>
    </location>
</feature>
<feature type="region of interest" description="Disordered" evidence="1">
    <location>
        <begin position="1"/>
        <end position="39"/>
    </location>
</feature>
<dbReference type="VEuPathDB" id="FungiDB:ASPCADRAFT_206486"/>
<sequence>MMLPFVRRLPGHRRRPNPHNNGSNNPPDEEMQGFPTEDETYYPSGSDVLKVRYMLQHIWQWTRGSQELLPVELVDMIVDAAEYWASSESVLEGETPIRRDQDQVLLTTVPLCYDAQTLDTASPKLLPYRSTHPCRKVIFTISSHDQGWGGVTGDRGQYGGSYSWFDTEIIHSAHQPSLNNTPSNQPRRPEGPFHFGPDHPNLLPTARKLQSNRTAVSSSQVHTIVWHHLDDIAADSREAVEIERDQGRGRATLDGSQVRALEVGDAIAVWGRARFGGWANHVQRVSVRVFWAV</sequence>
<dbReference type="Proteomes" id="UP000188318">
    <property type="component" value="Unassembled WGS sequence"/>
</dbReference>
<keyword evidence="3" id="KW-1185">Reference proteome</keyword>
<dbReference type="OrthoDB" id="66095at2759"/>
<evidence type="ECO:0000256" key="1">
    <source>
        <dbReference type="SAM" id="MobiDB-lite"/>
    </source>
</evidence>
<name>A0A1R3RP93_ASPC5</name>
<dbReference type="EMBL" id="KV907498">
    <property type="protein sequence ID" value="OOF96303.1"/>
    <property type="molecule type" value="Genomic_DNA"/>
</dbReference>
<evidence type="ECO:0000313" key="3">
    <source>
        <dbReference type="Proteomes" id="UP000188318"/>
    </source>
</evidence>
<proteinExistence type="predicted"/>